<dbReference type="PROSITE" id="PS50850">
    <property type="entry name" value="MFS"/>
    <property type="match status" value="1"/>
</dbReference>
<keyword evidence="4 6" id="KW-0472">Membrane</keyword>
<keyword evidence="3 6" id="KW-1133">Transmembrane helix</keyword>
<feature type="transmembrane region" description="Helical" evidence="6">
    <location>
        <begin position="413"/>
        <end position="434"/>
    </location>
</feature>
<feature type="transmembrane region" description="Helical" evidence="6">
    <location>
        <begin position="256"/>
        <end position="278"/>
    </location>
</feature>
<evidence type="ECO:0000259" key="7">
    <source>
        <dbReference type="PROSITE" id="PS50850"/>
    </source>
</evidence>
<feature type="transmembrane region" description="Helical" evidence="6">
    <location>
        <begin position="388"/>
        <end position="407"/>
    </location>
</feature>
<evidence type="ECO:0000313" key="9">
    <source>
        <dbReference type="Proteomes" id="UP000248706"/>
    </source>
</evidence>
<dbReference type="Proteomes" id="UP000248706">
    <property type="component" value="Unassembled WGS sequence"/>
</dbReference>
<evidence type="ECO:0000256" key="2">
    <source>
        <dbReference type="ARBA" id="ARBA00022692"/>
    </source>
</evidence>
<feature type="domain" description="Major facilitator superfamily (MFS) profile" evidence="7">
    <location>
        <begin position="17"/>
        <end position="441"/>
    </location>
</feature>
<feature type="region of interest" description="Disordered" evidence="5">
    <location>
        <begin position="444"/>
        <end position="464"/>
    </location>
</feature>
<evidence type="ECO:0000256" key="3">
    <source>
        <dbReference type="ARBA" id="ARBA00022989"/>
    </source>
</evidence>
<feature type="transmembrane region" description="Helical" evidence="6">
    <location>
        <begin position="290"/>
        <end position="311"/>
    </location>
</feature>
<feature type="transmembrane region" description="Helical" evidence="6">
    <location>
        <begin position="318"/>
        <end position="338"/>
    </location>
</feature>
<dbReference type="GO" id="GO:0005886">
    <property type="term" value="C:plasma membrane"/>
    <property type="evidence" value="ECO:0007669"/>
    <property type="project" value="UniProtKB-SubCell"/>
</dbReference>
<accession>A0A328VGJ9</accession>
<feature type="transmembrane region" description="Helical" evidence="6">
    <location>
        <begin position="20"/>
        <end position="46"/>
    </location>
</feature>
<dbReference type="SUPFAM" id="SSF103473">
    <property type="entry name" value="MFS general substrate transporter"/>
    <property type="match status" value="1"/>
</dbReference>
<sequence length="699" mass="76341">MDARISQHHLTVREQLVLSFLWLGLNIQSAALLPIVIPTQILLFVAPGQVGNAEQATFLGWLSAMGAFFSLIVPPIVGLLSDHTSSSFGRRRPYIVVGGVLTLVSALLLAGAINVALLVVGLALFQFASNVVWAAYQGLLPDLVPEDQRGEASGYMGLMTILGNVGSLGLAAWLLGGVSLGSLGAPLIVRGALIYYVITDLVMLLGILVTAFGVHEMSYHPAAQAKSRLRSWEELRRWLVDNWIAPWRSSNFTIVFLTRFCVMMGLYLFMTFIEYYFANVAHVSNFVQQTAAVATLALVGALLSTLGLGMLSDRFRRAPLVCLATLVMGLPALAFVVAPAALPLWPLGLLFGLGYGAYTSVDWALAIDALPSLEVAAKDLGLWGASSNLPLTLAPLLGSLVISMAAGQDQTALGYRLVFALAALFLLLGAILVLRVREQRQQRLFPEPPGGGAEERVPGGDESMLMASTPALSTAAISAGTHPTRQGQRRRQRVNPLWSLARETHAGEARGIMRFWTFWEKLSLAVLRIQPVPAAPYGLFQARLTRYHGRRPLVLPDGTRIDHGDRLMELHFANRRLRDVALRSSPWELLRMMRADLCALAAWLQTPACAEVRAVYGVTLLGQAAPRLGFSLRERPRNLWSRADRIFMTGLLLLYHPQGRARLARGTTYGRYPQEVWMSRSELLHLYGSSDGAAPSTRI</sequence>
<dbReference type="PANTHER" id="PTHR23528">
    <property type="match status" value="1"/>
</dbReference>
<dbReference type="EMBL" id="MCIF01000002">
    <property type="protein sequence ID" value="RAQ96886.1"/>
    <property type="molecule type" value="Genomic_DNA"/>
</dbReference>
<dbReference type="PANTHER" id="PTHR23528:SF1">
    <property type="entry name" value="MAJOR FACILITATOR SUPERFAMILY (MFS) PROFILE DOMAIN-CONTAINING PROTEIN"/>
    <property type="match status" value="1"/>
</dbReference>
<dbReference type="InterPro" id="IPR020846">
    <property type="entry name" value="MFS_dom"/>
</dbReference>
<dbReference type="InterPro" id="IPR036259">
    <property type="entry name" value="MFS_trans_sf"/>
</dbReference>
<keyword evidence="2 6" id="KW-0812">Transmembrane</keyword>
<feature type="transmembrane region" description="Helical" evidence="6">
    <location>
        <begin position="152"/>
        <end position="173"/>
    </location>
</feature>
<evidence type="ECO:0000256" key="1">
    <source>
        <dbReference type="ARBA" id="ARBA00004651"/>
    </source>
</evidence>
<gene>
    <name evidence="8" type="ORF">A4R35_15215</name>
</gene>
<feature type="transmembrane region" description="Helical" evidence="6">
    <location>
        <begin position="193"/>
        <end position="214"/>
    </location>
</feature>
<feature type="transmembrane region" description="Helical" evidence="6">
    <location>
        <begin position="344"/>
        <end position="367"/>
    </location>
</feature>
<name>A0A328VGJ9_9CHLR</name>
<evidence type="ECO:0000256" key="6">
    <source>
        <dbReference type="SAM" id="Phobius"/>
    </source>
</evidence>
<evidence type="ECO:0000256" key="5">
    <source>
        <dbReference type="SAM" id="MobiDB-lite"/>
    </source>
</evidence>
<dbReference type="AlphaFoldDB" id="A0A328VGJ9"/>
<comment type="caution">
    <text evidence="8">The sequence shown here is derived from an EMBL/GenBank/DDBJ whole genome shotgun (WGS) entry which is preliminary data.</text>
</comment>
<organism evidence="8 9">
    <name type="scientific">Thermogemmatispora tikiterensis</name>
    <dbReference type="NCBI Taxonomy" id="1825093"/>
    <lineage>
        <taxon>Bacteria</taxon>
        <taxon>Bacillati</taxon>
        <taxon>Chloroflexota</taxon>
        <taxon>Ktedonobacteria</taxon>
        <taxon>Thermogemmatisporales</taxon>
        <taxon>Thermogemmatisporaceae</taxon>
        <taxon>Thermogemmatispora</taxon>
    </lineage>
</organism>
<dbReference type="Gene3D" id="1.20.1250.20">
    <property type="entry name" value="MFS general substrate transporter like domains"/>
    <property type="match status" value="2"/>
</dbReference>
<feature type="transmembrane region" description="Helical" evidence="6">
    <location>
        <begin position="58"/>
        <end position="81"/>
    </location>
</feature>
<reference evidence="8 9" key="1">
    <citation type="submission" date="2016-08" db="EMBL/GenBank/DDBJ databases">
        <title>Analysis of Carbohydrate Active Enzymes in Thermogemmatispora T81 Reveals Carbohydrate Degradation Ability.</title>
        <authorList>
            <person name="Tomazini A."/>
            <person name="Lal S."/>
            <person name="Stott M."/>
            <person name="Henrissat B."/>
            <person name="Polikarpov I."/>
            <person name="Sparling R."/>
            <person name="Levin D.B."/>
        </authorList>
    </citation>
    <scope>NUCLEOTIDE SEQUENCE [LARGE SCALE GENOMIC DNA]</scope>
    <source>
        <strain evidence="8 9">T81</strain>
    </source>
</reference>
<keyword evidence="9" id="KW-1185">Reference proteome</keyword>
<dbReference type="RefSeq" id="WP_189361866.1">
    <property type="nucleotide sequence ID" value="NZ_MCIF01000002.1"/>
</dbReference>
<feature type="transmembrane region" description="Helical" evidence="6">
    <location>
        <begin position="93"/>
        <end position="113"/>
    </location>
</feature>
<dbReference type="GO" id="GO:0022857">
    <property type="term" value="F:transmembrane transporter activity"/>
    <property type="evidence" value="ECO:0007669"/>
    <property type="project" value="InterPro"/>
</dbReference>
<dbReference type="InterPro" id="IPR054467">
    <property type="entry name" value="YkoP-like_dom"/>
</dbReference>
<evidence type="ECO:0000256" key="4">
    <source>
        <dbReference type="ARBA" id="ARBA00023136"/>
    </source>
</evidence>
<protein>
    <recommendedName>
        <fullName evidence="7">Major facilitator superfamily (MFS) profile domain-containing protein</fullName>
    </recommendedName>
</protein>
<dbReference type="InterPro" id="IPR011701">
    <property type="entry name" value="MFS"/>
</dbReference>
<comment type="subcellular location">
    <subcellularLocation>
        <location evidence="1">Cell membrane</location>
        <topology evidence="1">Multi-pass membrane protein</topology>
    </subcellularLocation>
</comment>
<proteinExistence type="predicted"/>
<dbReference type="Pfam" id="PF07690">
    <property type="entry name" value="MFS_1"/>
    <property type="match status" value="1"/>
</dbReference>
<evidence type="ECO:0000313" key="8">
    <source>
        <dbReference type="EMBL" id="RAQ96886.1"/>
    </source>
</evidence>
<dbReference type="Pfam" id="PF22790">
    <property type="entry name" value="YkoP"/>
    <property type="match status" value="1"/>
</dbReference>
<feature type="transmembrane region" description="Helical" evidence="6">
    <location>
        <begin position="119"/>
        <end position="140"/>
    </location>
</feature>